<keyword evidence="1" id="KW-0812">Transmembrane</keyword>
<evidence type="ECO:0000313" key="3">
    <source>
        <dbReference type="Proteomes" id="UP000033859"/>
    </source>
</evidence>
<keyword evidence="1" id="KW-1133">Transmembrane helix</keyword>
<dbReference type="EMBL" id="LCCE01000009">
    <property type="protein sequence ID" value="KKS27165.1"/>
    <property type="molecule type" value="Genomic_DNA"/>
</dbReference>
<evidence type="ECO:0000256" key="1">
    <source>
        <dbReference type="SAM" id="Phobius"/>
    </source>
</evidence>
<evidence type="ECO:0008006" key="4">
    <source>
        <dbReference type="Google" id="ProtNLM"/>
    </source>
</evidence>
<comment type="caution">
    <text evidence="2">The sequence shown here is derived from an EMBL/GenBank/DDBJ whole genome shotgun (WGS) entry which is preliminary data.</text>
</comment>
<sequence>MAKNFLKFAWGFGALLILGLAIFYGIQYYQYRQNPQFQAQKQFEELERLYQEDTYGGFTPEETLQLFIEALKTGDVELASKYFIIEDQQEELEKLQKIKDRELLDKFLVDINKLGNKYSLVEGDDDRFIFEAFNERGELILQADVGKGPNGRWKIIDL</sequence>
<evidence type="ECO:0000313" key="2">
    <source>
        <dbReference type="EMBL" id="KKS27165.1"/>
    </source>
</evidence>
<name>A0A0G0XQW1_9BACT</name>
<feature type="transmembrane region" description="Helical" evidence="1">
    <location>
        <begin position="6"/>
        <end position="26"/>
    </location>
</feature>
<dbReference type="Proteomes" id="UP000033859">
    <property type="component" value="Unassembled WGS sequence"/>
</dbReference>
<accession>A0A0G0XQW1</accession>
<reference evidence="2 3" key="1">
    <citation type="journal article" date="2015" name="Nature">
        <title>rRNA introns, odd ribosomes, and small enigmatic genomes across a large radiation of phyla.</title>
        <authorList>
            <person name="Brown C.T."/>
            <person name="Hug L.A."/>
            <person name="Thomas B.C."/>
            <person name="Sharon I."/>
            <person name="Castelle C.J."/>
            <person name="Singh A."/>
            <person name="Wilkins M.J."/>
            <person name="Williams K.H."/>
            <person name="Banfield J.F."/>
        </authorList>
    </citation>
    <scope>NUCLEOTIDE SEQUENCE [LARGE SCALE GENOMIC DNA]</scope>
</reference>
<dbReference type="AlphaFoldDB" id="A0A0G0XQW1"/>
<keyword evidence="1" id="KW-0472">Membrane</keyword>
<protein>
    <recommendedName>
        <fullName evidence="4">DUF4878 domain-containing protein</fullName>
    </recommendedName>
</protein>
<proteinExistence type="predicted"/>
<gene>
    <name evidence="2" type="ORF">UU84_C0009G0001</name>
</gene>
<organism evidence="2 3">
    <name type="scientific">Candidatus Yanofskybacteria bacterium GW2011_GWC2_41_9</name>
    <dbReference type="NCBI Taxonomy" id="1619029"/>
    <lineage>
        <taxon>Bacteria</taxon>
        <taxon>Candidatus Yanofskyibacteriota</taxon>
    </lineage>
</organism>